<evidence type="ECO:0008006" key="17">
    <source>
        <dbReference type="Google" id="ProtNLM"/>
    </source>
</evidence>
<keyword evidence="6 14" id="KW-0349">Heme</keyword>
<dbReference type="InterPro" id="IPR050196">
    <property type="entry name" value="Cytochrome_P450_Monoox"/>
</dbReference>
<dbReference type="EMBL" id="NWSH01004299">
    <property type="protein sequence ID" value="PCG65243.1"/>
    <property type="molecule type" value="Genomic_DNA"/>
</dbReference>
<keyword evidence="9" id="KW-0492">Microsome</keyword>
<dbReference type="Pfam" id="PF00067">
    <property type="entry name" value="p450"/>
    <property type="match status" value="1"/>
</dbReference>
<evidence type="ECO:0000256" key="14">
    <source>
        <dbReference type="PIRSR" id="PIRSR602401-1"/>
    </source>
</evidence>
<comment type="function">
    <text evidence="2">May be involved in the metabolism of insect hormones and in the breakdown of synthetic insecticides.</text>
</comment>
<protein>
    <recommendedName>
        <fullName evidence="17">Cytochrome P450</fullName>
    </recommendedName>
</protein>
<dbReference type="PRINTS" id="PR00463">
    <property type="entry name" value="EP450I"/>
</dbReference>
<comment type="cofactor">
    <cofactor evidence="1 14">
        <name>heme</name>
        <dbReference type="ChEBI" id="CHEBI:30413"/>
    </cofactor>
</comment>
<evidence type="ECO:0000256" key="11">
    <source>
        <dbReference type="ARBA" id="ARBA00023004"/>
    </source>
</evidence>
<keyword evidence="13" id="KW-0472">Membrane</keyword>
<keyword evidence="7 14" id="KW-0479">Metal-binding</keyword>
<evidence type="ECO:0000256" key="15">
    <source>
        <dbReference type="RuleBase" id="RU000461"/>
    </source>
</evidence>
<dbReference type="PANTHER" id="PTHR24291">
    <property type="entry name" value="CYTOCHROME P450 FAMILY 4"/>
    <property type="match status" value="1"/>
</dbReference>
<dbReference type="GO" id="GO:0020037">
    <property type="term" value="F:heme binding"/>
    <property type="evidence" value="ECO:0007669"/>
    <property type="project" value="InterPro"/>
</dbReference>
<dbReference type="GO" id="GO:0005506">
    <property type="term" value="F:iron ion binding"/>
    <property type="evidence" value="ECO:0007669"/>
    <property type="project" value="InterPro"/>
</dbReference>
<dbReference type="InterPro" id="IPR036396">
    <property type="entry name" value="Cyt_P450_sf"/>
</dbReference>
<proteinExistence type="inferred from homology"/>
<evidence type="ECO:0000256" key="5">
    <source>
        <dbReference type="ARBA" id="ARBA00010617"/>
    </source>
</evidence>
<dbReference type="GO" id="GO:0016705">
    <property type="term" value="F:oxidoreductase activity, acting on paired donors, with incorporation or reduction of molecular oxygen"/>
    <property type="evidence" value="ECO:0007669"/>
    <property type="project" value="InterPro"/>
</dbReference>
<keyword evidence="8" id="KW-0256">Endoplasmic reticulum</keyword>
<evidence type="ECO:0000256" key="6">
    <source>
        <dbReference type="ARBA" id="ARBA00022617"/>
    </source>
</evidence>
<evidence type="ECO:0000256" key="2">
    <source>
        <dbReference type="ARBA" id="ARBA00003690"/>
    </source>
</evidence>
<evidence type="ECO:0000256" key="8">
    <source>
        <dbReference type="ARBA" id="ARBA00022824"/>
    </source>
</evidence>
<comment type="caution">
    <text evidence="16">The sequence shown here is derived from an EMBL/GenBank/DDBJ whole genome shotgun (WGS) entry which is preliminary data.</text>
</comment>
<evidence type="ECO:0000256" key="12">
    <source>
        <dbReference type="ARBA" id="ARBA00023033"/>
    </source>
</evidence>
<evidence type="ECO:0000256" key="10">
    <source>
        <dbReference type="ARBA" id="ARBA00023002"/>
    </source>
</evidence>
<accession>A0A2A4J1I4</accession>
<gene>
    <name evidence="16" type="ORF">B5V51_9443</name>
</gene>
<dbReference type="InterPro" id="IPR017972">
    <property type="entry name" value="Cyt_P450_CS"/>
</dbReference>
<name>A0A2A4J1I4_HELVI</name>
<evidence type="ECO:0000313" key="16">
    <source>
        <dbReference type="EMBL" id="PCG65243.1"/>
    </source>
</evidence>
<comment type="similarity">
    <text evidence="5 15">Belongs to the cytochrome P450 family.</text>
</comment>
<evidence type="ECO:0000256" key="3">
    <source>
        <dbReference type="ARBA" id="ARBA00004174"/>
    </source>
</evidence>
<dbReference type="PROSITE" id="PS00086">
    <property type="entry name" value="CYTOCHROME_P450"/>
    <property type="match status" value="1"/>
</dbReference>
<evidence type="ECO:0000256" key="1">
    <source>
        <dbReference type="ARBA" id="ARBA00001971"/>
    </source>
</evidence>
<dbReference type="PRINTS" id="PR00385">
    <property type="entry name" value="P450"/>
</dbReference>
<feature type="binding site" description="axial binding residue" evidence="14">
    <location>
        <position position="273"/>
    </location>
    <ligand>
        <name>heme</name>
        <dbReference type="ChEBI" id="CHEBI:30413"/>
    </ligand>
    <ligandPart>
        <name>Fe</name>
        <dbReference type="ChEBI" id="CHEBI:18248"/>
    </ligandPart>
</feature>
<comment type="subcellular location">
    <subcellularLocation>
        <location evidence="4">Endoplasmic reticulum membrane</location>
        <topology evidence="4">Peripheral membrane protein</topology>
    </subcellularLocation>
    <subcellularLocation>
        <location evidence="3">Microsome membrane</location>
        <topology evidence="3">Peripheral membrane protein</topology>
    </subcellularLocation>
</comment>
<reference evidence="16" key="1">
    <citation type="submission" date="2017-09" db="EMBL/GenBank/DDBJ databases">
        <title>Contemporary evolution of a Lepidopteran species, Heliothis virescens, in response to modern agricultural practices.</title>
        <authorList>
            <person name="Fritz M.L."/>
            <person name="Deyonke A.M."/>
            <person name="Papanicolaou A."/>
            <person name="Micinski S."/>
            <person name="Westbrook J."/>
            <person name="Gould F."/>
        </authorList>
    </citation>
    <scope>NUCLEOTIDE SEQUENCE [LARGE SCALE GENOMIC DNA]</scope>
    <source>
        <strain evidence="16">HvINT-</strain>
        <tissue evidence="16">Whole body</tissue>
    </source>
</reference>
<dbReference type="GO" id="GO:0005789">
    <property type="term" value="C:endoplasmic reticulum membrane"/>
    <property type="evidence" value="ECO:0007669"/>
    <property type="project" value="UniProtKB-SubCell"/>
</dbReference>
<sequence>MTFDHSLYLKNNAVETLCVGTFGIKAIEDVNFTRKYIEAVNEMVSLIVSKFLKFWLQSDLICKFTGVKKKEDGLVATLHSMSDKVIQEKKQALNKNDKSEAVIGKECKPFLDLLLDLSTNGALTDKEIREDLNTIISTGFETTSSQLIFTLMLLGAYPEVQDKLYEELLTVLGPDRDVERDDLNKLIYTNAVIMESLRVLPTVPCVLRCVDKDVKLKNYTMRAGSYCLIFPMVTHLVSTLNAETTQLSPEKWLNGEFKNNQEFAAFGLGKRGCIGRTYAMIVMKVVLAHFIRRYRVRADMAKLKLNFDFVLKPESGHEISIERREILNIL</sequence>
<dbReference type="Gene3D" id="1.10.630.10">
    <property type="entry name" value="Cytochrome P450"/>
    <property type="match status" value="1"/>
</dbReference>
<keyword evidence="11 14" id="KW-0408">Iron</keyword>
<keyword evidence="12 15" id="KW-0503">Monooxygenase</keyword>
<evidence type="ECO:0000256" key="9">
    <source>
        <dbReference type="ARBA" id="ARBA00022848"/>
    </source>
</evidence>
<keyword evidence="10 15" id="KW-0560">Oxidoreductase</keyword>
<dbReference type="STRING" id="7102.A0A2A4J1I4"/>
<evidence type="ECO:0000256" key="4">
    <source>
        <dbReference type="ARBA" id="ARBA00004406"/>
    </source>
</evidence>
<evidence type="ECO:0000256" key="13">
    <source>
        <dbReference type="ARBA" id="ARBA00023136"/>
    </source>
</evidence>
<evidence type="ECO:0000256" key="7">
    <source>
        <dbReference type="ARBA" id="ARBA00022723"/>
    </source>
</evidence>
<dbReference type="GO" id="GO:0004497">
    <property type="term" value="F:monooxygenase activity"/>
    <property type="evidence" value="ECO:0007669"/>
    <property type="project" value="UniProtKB-KW"/>
</dbReference>
<dbReference type="InterPro" id="IPR002401">
    <property type="entry name" value="Cyt_P450_E_grp-I"/>
</dbReference>
<dbReference type="SUPFAM" id="SSF48264">
    <property type="entry name" value="Cytochrome P450"/>
    <property type="match status" value="1"/>
</dbReference>
<organism evidence="16">
    <name type="scientific">Heliothis virescens</name>
    <name type="common">Tobacco budworm moth</name>
    <dbReference type="NCBI Taxonomy" id="7102"/>
    <lineage>
        <taxon>Eukaryota</taxon>
        <taxon>Metazoa</taxon>
        <taxon>Ecdysozoa</taxon>
        <taxon>Arthropoda</taxon>
        <taxon>Hexapoda</taxon>
        <taxon>Insecta</taxon>
        <taxon>Pterygota</taxon>
        <taxon>Neoptera</taxon>
        <taxon>Endopterygota</taxon>
        <taxon>Lepidoptera</taxon>
        <taxon>Glossata</taxon>
        <taxon>Ditrysia</taxon>
        <taxon>Noctuoidea</taxon>
        <taxon>Noctuidae</taxon>
        <taxon>Heliothinae</taxon>
        <taxon>Heliothis</taxon>
    </lineage>
</organism>
<dbReference type="AlphaFoldDB" id="A0A2A4J1I4"/>
<dbReference type="PANTHER" id="PTHR24291:SF189">
    <property type="entry name" value="CYTOCHROME P450 4C3-RELATED"/>
    <property type="match status" value="1"/>
</dbReference>
<dbReference type="InterPro" id="IPR001128">
    <property type="entry name" value="Cyt_P450"/>
</dbReference>